<accession>W4G7L7</accession>
<dbReference type="InterPro" id="IPR050281">
    <property type="entry name" value="Flavin_monoamine_oxidase"/>
</dbReference>
<keyword evidence="1" id="KW-1133">Transmembrane helix</keyword>
<evidence type="ECO:0000313" key="3">
    <source>
        <dbReference type="EMBL" id="ETV75281.1"/>
    </source>
</evidence>
<dbReference type="PANTHER" id="PTHR10742:SF410">
    <property type="entry name" value="LYSINE-SPECIFIC HISTONE DEMETHYLASE 2"/>
    <property type="match status" value="1"/>
</dbReference>
<dbReference type="AlphaFoldDB" id="W4G7L7"/>
<feature type="domain" description="Amine oxidase" evidence="2">
    <location>
        <begin position="98"/>
        <end position="414"/>
    </location>
</feature>
<keyword evidence="1" id="KW-0472">Membrane</keyword>
<dbReference type="InterPro" id="IPR036188">
    <property type="entry name" value="FAD/NAD-bd_sf"/>
</dbReference>
<reference evidence="3" key="1">
    <citation type="submission" date="2013-12" db="EMBL/GenBank/DDBJ databases">
        <title>The Genome Sequence of Aphanomyces astaci APO3.</title>
        <authorList>
            <consortium name="The Broad Institute Genomics Platform"/>
            <person name="Russ C."/>
            <person name="Tyler B."/>
            <person name="van West P."/>
            <person name="Dieguez-Uribeondo J."/>
            <person name="Young S.K."/>
            <person name="Zeng Q."/>
            <person name="Gargeya S."/>
            <person name="Fitzgerald M."/>
            <person name="Abouelleil A."/>
            <person name="Alvarado L."/>
            <person name="Chapman S.B."/>
            <person name="Gainer-Dewar J."/>
            <person name="Goldberg J."/>
            <person name="Griggs A."/>
            <person name="Gujja S."/>
            <person name="Hansen M."/>
            <person name="Howarth C."/>
            <person name="Imamovic A."/>
            <person name="Ireland A."/>
            <person name="Larimer J."/>
            <person name="McCowan C."/>
            <person name="Murphy C."/>
            <person name="Pearson M."/>
            <person name="Poon T.W."/>
            <person name="Priest M."/>
            <person name="Roberts A."/>
            <person name="Saif S."/>
            <person name="Shea T."/>
            <person name="Sykes S."/>
            <person name="Wortman J."/>
            <person name="Nusbaum C."/>
            <person name="Birren B."/>
        </authorList>
    </citation>
    <scope>NUCLEOTIDE SEQUENCE [LARGE SCALE GENOMIC DNA]</scope>
    <source>
        <strain evidence="3">APO3</strain>
    </source>
</reference>
<dbReference type="GeneID" id="20812460"/>
<name>W4G7L7_APHAT</name>
<dbReference type="RefSeq" id="XP_009835329.1">
    <property type="nucleotide sequence ID" value="XM_009837027.1"/>
</dbReference>
<gene>
    <name evidence="3" type="ORF">H257_10464</name>
</gene>
<dbReference type="GO" id="GO:0016491">
    <property type="term" value="F:oxidoreductase activity"/>
    <property type="evidence" value="ECO:0007669"/>
    <property type="project" value="InterPro"/>
</dbReference>
<sequence>MVYNECTPIKMTFVFEFGFPFKHRCPPDTPSTFRKQTPFFQARRAQPLRSLFILLCSLMKLLASLALIFATLSLVASAPSPITLRQNDRVVIVGGGPAGVHYASLLVKKGLKKVVLLEALDRVGGKSRTEIDRDGIPHELGTCFLNGVYGPIFDLLNEYDPTNEKFVWALNAPNYVKVLGESIGVADSDPVSNLDYPRYLIRSIALNAPPELQRNANVTELQDLVRFQIGRYIALHYAIFGKYSYGLPPPPKAWSLIDMTAMEFLKRNNLTALEGTLRFSQQQQGYGVLETIPAFYMLWWMHPDQFLKKTNVYSLRKGFQSLWTAVHAAHKNQYKTIFLARATSVSRGNKWNKPRVTYQTKWGDLDTIEADHVVMAVDLSLYAGLVEDLSAEEKQLFQGGDYTASAFLSTLYESDASPIETASVGWFGRMQENGRVSALRNSKLSYLFTNSTDWGDLAKGRQTNLAYQYYSHPLDKVNSTASKAQLDADLKLAGIKNVEVATQLHTNYFPRFTPAGLKKGLLWKIWDIQGQRKTTWIGSSVSFESVLDVVVYNNNLIQYVNVTVPRY</sequence>
<protein>
    <recommendedName>
        <fullName evidence="2">Amine oxidase domain-containing protein</fullName>
    </recommendedName>
</protein>
<evidence type="ECO:0000259" key="2">
    <source>
        <dbReference type="Pfam" id="PF01593"/>
    </source>
</evidence>
<dbReference type="InterPro" id="IPR002937">
    <property type="entry name" value="Amino_oxidase"/>
</dbReference>
<feature type="transmembrane region" description="Helical" evidence="1">
    <location>
        <begin position="51"/>
        <end position="76"/>
    </location>
</feature>
<evidence type="ECO:0000256" key="1">
    <source>
        <dbReference type="SAM" id="Phobius"/>
    </source>
</evidence>
<dbReference type="Gene3D" id="1.10.405.20">
    <property type="match status" value="1"/>
</dbReference>
<organism evidence="3">
    <name type="scientific">Aphanomyces astaci</name>
    <name type="common">Crayfish plague agent</name>
    <dbReference type="NCBI Taxonomy" id="112090"/>
    <lineage>
        <taxon>Eukaryota</taxon>
        <taxon>Sar</taxon>
        <taxon>Stramenopiles</taxon>
        <taxon>Oomycota</taxon>
        <taxon>Saprolegniomycetes</taxon>
        <taxon>Saprolegniales</taxon>
        <taxon>Verrucalvaceae</taxon>
        <taxon>Aphanomyces</taxon>
    </lineage>
</organism>
<dbReference type="PANTHER" id="PTHR10742">
    <property type="entry name" value="FLAVIN MONOAMINE OXIDASE"/>
    <property type="match status" value="1"/>
</dbReference>
<dbReference type="EMBL" id="KI913141">
    <property type="protein sequence ID" value="ETV75281.1"/>
    <property type="molecule type" value="Genomic_DNA"/>
</dbReference>
<dbReference type="VEuPathDB" id="FungiDB:H257_10464"/>
<dbReference type="STRING" id="112090.W4G7L7"/>
<proteinExistence type="predicted"/>
<dbReference type="SUPFAM" id="SSF51905">
    <property type="entry name" value="FAD/NAD(P)-binding domain"/>
    <property type="match status" value="1"/>
</dbReference>
<dbReference type="Gene3D" id="3.50.50.60">
    <property type="entry name" value="FAD/NAD(P)-binding domain"/>
    <property type="match status" value="1"/>
</dbReference>
<dbReference type="Pfam" id="PF01593">
    <property type="entry name" value="Amino_oxidase"/>
    <property type="match status" value="1"/>
</dbReference>
<keyword evidence="1" id="KW-0812">Transmembrane</keyword>
<dbReference type="PRINTS" id="PR00419">
    <property type="entry name" value="ADXRDTASE"/>
</dbReference>
<dbReference type="Gene3D" id="3.30.70.1990">
    <property type="match status" value="1"/>
</dbReference>